<dbReference type="AlphaFoldDB" id="A0AAX0Q8B2"/>
<organism evidence="2 3">
    <name type="scientific">Methanocorpusculum parvum</name>
    <dbReference type="NCBI Taxonomy" id="2193"/>
    <lineage>
        <taxon>Archaea</taxon>
        <taxon>Methanobacteriati</taxon>
        <taxon>Methanobacteriota</taxon>
        <taxon>Stenosarchaea group</taxon>
        <taxon>Methanomicrobia</taxon>
        <taxon>Methanomicrobiales</taxon>
        <taxon>Methanocorpusculaceae</taxon>
        <taxon>Methanocorpusculum</taxon>
    </lineage>
</organism>
<proteinExistence type="predicted"/>
<dbReference type="EMBL" id="LMVO01000012">
    <property type="protein sequence ID" value="PAV09459.1"/>
    <property type="molecule type" value="Genomic_DNA"/>
</dbReference>
<comment type="caution">
    <text evidence="2">The sequence shown here is derived from an EMBL/GenBank/DDBJ whole genome shotgun (WGS) entry which is preliminary data.</text>
</comment>
<sequence length="82" mass="8849">MKYIPLAACISVAFYVVLMLLEASLHPAILPGAMIGAVLLGILAAAFVWKSDHAKHLGEVILIWIMVLGFIIYGLLRFGGLL</sequence>
<gene>
    <name evidence="2" type="ORF">ASJ83_02460</name>
</gene>
<keyword evidence="3" id="KW-1185">Reference proteome</keyword>
<reference evidence="2 3" key="1">
    <citation type="journal article" date="2017" name="BMC Genomics">
        <title>Genomic analysis of methanogenic archaea reveals a shift towards energy conservation.</title>
        <authorList>
            <person name="Gilmore S.P."/>
            <person name="Henske J.K."/>
            <person name="Sexton J.A."/>
            <person name="Solomon K.V."/>
            <person name="Seppala S."/>
            <person name="Yoo J.I."/>
            <person name="Huyett L.M."/>
            <person name="Pressman A."/>
            <person name="Cogan J.Z."/>
            <person name="Kivenson V."/>
            <person name="Peng X."/>
            <person name="Tan Y."/>
            <person name="Valentine D.L."/>
            <person name="O'Malley M.A."/>
        </authorList>
    </citation>
    <scope>NUCLEOTIDE SEQUENCE [LARGE SCALE GENOMIC DNA]</scope>
    <source>
        <strain evidence="2 3">XII</strain>
    </source>
</reference>
<accession>A0AAX0Q8B2</accession>
<evidence type="ECO:0000256" key="1">
    <source>
        <dbReference type="SAM" id="Phobius"/>
    </source>
</evidence>
<keyword evidence="1" id="KW-0812">Transmembrane</keyword>
<name>A0AAX0Q8B2_9EURY</name>
<keyword evidence="1" id="KW-1133">Transmembrane helix</keyword>
<keyword evidence="1" id="KW-0472">Membrane</keyword>
<protein>
    <submittedName>
        <fullName evidence="2">Uncharacterized protein</fullName>
    </submittedName>
</protein>
<feature type="transmembrane region" description="Helical" evidence="1">
    <location>
        <begin position="61"/>
        <end position="80"/>
    </location>
</feature>
<evidence type="ECO:0000313" key="3">
    <source>
        <dbReference type="Proteomes" id="UP000243820"/>
    </source>
</evidence>
<dbReference type="RefSeq" id="WP_042699949.1">
    <property type="nucleotide sequence ID" value="NZ_LMVO01000012.1"/>
</dbReference>
<dbReference type="Proteomes" id="UP000243820">
    <property type="component" value="Unassembled WGS sequence"/>
</dbReference>
<evidence type="ECO:0000313" key="2">
    <source>
        <dbReference type="EMBL" id="PAV09459.1"/>
    </source>
</evidence>
<feature type="transmembrane region" description="Helical" evidence="1">
    <location>
        <begin position="29"/>
        <end position="49"/>
    </location>
</feature>